<dbReference type="InterPro" id="IPR036457">
    <property type="entry name" value="PPM-type-like_dom_sf"/>
</dbReference>
<dbReference type="SUPFAM" id="SSF81606">
    <property type="entry name" value="PP2C-like"/>
    <property type="match status" value="1"/>
</dbReference>
<dbReference type="GO" id="GO:0004722">
    <property type="term" value="F:protein serine/threonine phosphatase activity"/>
    <property type="evidence" value="ECO:0007669"/>
    <property type="project" value="UniProtKB-EC"/>
</dbReference>
<feature type="compositionally biased region" description="Basic and acidic residues" evidence="6">
    <location>
        <begin position="321"/>
        <end position="334"/>
    </location>
</feature>
<feature type="domain" description="PPM-type phosphatase" evidence="8">
    <location>
        <begin position="23"/>
        <end position="266"/>
    </location>
</feature>
<evidence type="ECO:0000256" key="2">
    <source>
        <dbReference type="ARBA" id="ARBA00001946"/>
    </source>
</evidence>
<comment type="cofactor">
    <cofactor evidence="2">
        <name>Mg(2+)</name>
        <dbReference type="ChEBI" id="CHEBI:18420"/>
    </cofactor>
</comment>
<dbReference type="EC" id="3.1.3.16" evidence="4"/>
<dbReference type="GeneID" id="25910275"/>
<evidence type="ECO:0000313" key="9">
    <source>
        <dbReference type="EMBL" id="KNC77779.1"/>
    </source>
</evidence>
<keyword evidence="7" id="KW-0812">Transmembrane</keyword>
<dbReference type="STRING" id="667725.A0A0L0FLX4"/>
<evidence type="ECO:0000256" key="6">
    <source>
        <dbReference type="SAM" id="MobiDB-lite"/>
    </source>
</evidence>
<dbReference type="OrthoDB" id="10264738at2759"/>
<evidence type="ECO:0000256" key="3">
    <source>
        <dbReference type="ARBA" id="ARBA00006702"/>
    </source>
</evidence>
<keyword evidence="10" id="KW-1185">Reference proteome</keyword>
<protein>
    <recommendedName>
        <fullName evidence="4">protein-serine/threonine phosphatase</fullName>
        <ecNumber evidence="4">3.1.3.16</ecNumber>
    </recommendedName>
</protein>
<keyword evidence="7" id="KW-1133">Transmembrane helix</keyword>
<dbReference type="SMART" id="SM00332">
    <property type="entry name" value="PP2Cc"/>
    <property type="match status" value="1"/>
</dbReference>
<dbReference type="RefSeq" id="XP_014151681.1">
    <property type="nucleotide sequence ID" value="XM_014296206.1"/>
</dbReference>
<feature type="transmembrane region" description="Helical" evidence="7">
    <location>
        <begin position="81"/>
        <end position="103"/>
    </location>
</feature>
<evidence type="ECO:0000256" key="4">
    <source>
        <dbReference type="ARBA" id="ARBA00013081"/>
    </source>
</evidence>
<dbReference type="Proteomes" id="UP000054560">
    <property type="component" value="Unassembled WGS sequence"/>
</dbReference>
<keyword evidence="5" id="KW-0464">Manganese</keyword>
<evidence type="ECO:0000256" key="1">
    <source>
        <dbReference type="ARBA" id="ARBA00001936"/>
    </source>
</evidence>
<dbReference type="Gene3D" id="3.60.40.10">
    <property type="entry name" value="PPM-type phosphatase domain"/>
    <property type="match status" value="2"/>
</dbReference>
<dbReference type="EMBL" id="KQ242634">
    <property type="protein sequence ID" value="KNC77779.1"/>
    <property type="molecule type" value="Genomic_DNA"/>
</dbReference>
<dbReference type="InterPro" id="IPR015655">
    <property type="entry name" value="PP2C"/>
</dbReference>
<dbReference type="Pfam" id="PF00481">
    <property type="entry name" value="PP2C"/>
    <property type="match status" value="1"/>
</dbReference>
<dbReference type="PANTHER" id="PTHR13832:SF565">
    <property type="entry name" value="AT28366P-RELATED"/>
    <property type="match status" value="1"/>
</dbReference>
<evidence type="ECO:0000256" key="5">
    <source>
        <dbReference type="ARBA" id="ARBA00023211"/>
    </source>
</evidence>
<feature type="transmembrane region" description="Helical" evidence="7">
    <location>
        <begin position="56"/>
        <end position="75"/>
    </location>
</feature>
<dbReference type="PANTHER" id="PTHR13832">
    <property type="entry name" value="PROTEIN PHOSPHATASE 2C"/>
    <property type="match status" value="1"/>
</dbReference>
<dbReference type="AlphaFoldDB" id="A0A0L0FLX4"/>
<dbReference type="PROSITE" id="PS51746">
    <property type="entry name" value="PPM_2"/>
    <property type="match status" value="1"/>
</dbReference>
<evidence type="ECO:0000256" key="7">
    <source>
        <dbReference type="SAM" id="Phobius"/>
    </source>
</evidence>
<proteinExistence type="inferred from homology"/>
<evidence type="ECO:0000313" key="10">
    <source>
        <dbReference type="Proteomes" id="UP000054560"/>
    </source>
</evidence>
<dbReference type="InterPro" id="IPR001932">
    <property type="entry name" value="PPM-type_phosphatase-like_dom"/>
</dbReference>
<gene>
    <name evidence="9" type="ORF">SARC_09771</name>
</gene>
<sequence length="334" mass="37540">MGQTLSEPITEKDTHEGQDENFAYAVSSMQGWRINMEDAHATELSFGAQKHKHTQTYIWICMYVSIYIYIYVYVYVYVYEYVYICICICICIFLCICICTCICTSDRIYCANAGDSRAMLSVKGVEFPLSHDHKPTNPDEIKRIVAADGYVEFGRVRGNLALSRAVGDFEFKTKPSLPAEEQMVTANPDIIEHALDKDVEFMVVACDGIWECMTNQEVVTWVRDRLAIHQPLTKICEDLMTKCLAKDSPSGPMFGCDNMTVCVVLFLHGGKSVQDVMLDIAKSSDLLAMKKQTKPPAISSREEGRVKMAPTATTLDEEENKSDTVEKSEKAETS</sequence>
<evidence type="ECO:0000259" key="8">
    <source>
        <dbReference type="PROSITE" id="PS51746"/>
    </source>
</evidence>
<feature type="region of interest" description="Disordered" evidence="6">
    <location>
        <begin position="291"/>
        <end position="334"/>
    </location>
</feature>
<name>A0A0L0FLX4_9EUKA</name>
<organism evidence="9 10">
    <name type="scientific">Sphaeroforma arctica JP610</name>
    <dbReference type="NCBI Taxonomy" id="667725"/>
    <lineage>
        <taxon>Eukaryota</taxon>
        <taxon>Ichthyosporea</taxon>
        <taxon>Ichthyophonida</taxon>
        <taxon>Sphaeroforma</taxon>
    </lineage>
</organism>
<comment type="cofactor">
    <cofactor evidence="1">
        <name>Mn(2+)</name>
        <dbReference type="ChEBI" id="CHEBI:29035"/>
    </cofactor>
</comment>
<keyword evidence="7" id="KW-0472">Membrane</keyword>
<dbReference type="eggNOG" id="KOG0698">
    <property type="taxonomic scope" value="Eukaryota"/>
</dbReference>
<accession>A0A0L0FLX4</accession>
<reference evidence="9 10" key="1">
    <citation type="submission" date="2011-02" db="EMBL/GenBank/DDBJ databases">
        <title>The Genome Sequence of Sphaeroforma arctica JP610.</title>
        <authorList>
            <consortium name="The Broad Institute Genome Sequencing Platform"/>
            <person name="Russ C."/>
            <person name="Cuomo C."/>
            <person name="Young S.K."/>
            <person name="Zeng Q."/>
            <person name="Gargeya S."/>
            <person name="Alvarado L."/>
            <person name="Berlin A."/>
            <person name="Chapman S.B."/>
            <person name="Chen Z."/>
            <person name="Freedman E."/>
            <person name="Gellesch M."/>
            <person name="Goldberg J."/>
            <person name="Griggs A."/>
            <person name="Gujja S."/>
            <person name="Heilman E."/>
            <person name="Heiman D."/>
            <person name="Howarth C."/>
            <person name="Mehta T."/>
            <person name="Neiman D."/>
            <person name="Pearson M."/>
            <person name="Roberts A."/>
            <person name="Saif S."/>
            <person name="Shea T."/>
            <person name="Shenoy N."/>
            <person name="Sisk P."/>
            <person name="Stolte C."/>
            <person name="Sykes S."/>
            <person name="White J."/>
            <person name="Yandava C."/>
            <person name="Burger G."/>
            <person name="Gray M.W."/>
            <person name="Holland P.W.H."/>
            <person name="King N."/>
            <person name="Lang F.B.F."/>
            <person name="Roger A.J."/>
            <person name="Ruiz-Trillo I."/>
            <person name="Haas B."/>
            <person name="Nusbaum C."/>
            <person name="Birren B."/>
        </authorList>
    </citation>
    <scope>NUCLEOTIDE SEQUENCE [LARGE SCALE GENOMIC DNA]</scope>
    <source>
        <strain evidence="9 10">JP610</strain>
    </source>
</reference>
<comment type="similarity">
    <text evidence="3">Belongs to the PP2C family.</text>
</comment>
<dbReference type="CDD" id="cd00143">
    <property type="entry name" value="PP2Cc"/>
    <property type="match status" value="1"/>
</dbReference>